<proteinExistence type="predicted"/>
<dbReference type="EMBL" id="CAJNOH010008796">
    <property type="protein sequence ID" value="CAF1486798.1"/>
    <property type="molecule type" value="Genomic_DNA"/>
</dbReference>
<dbReference type="EMBL" id="CAJNOL010010510">
    <property type="protein sequence ID" value="CAF1650138.1"/>
    <property type="molecule type" value="Genomic_DNA"/>
</dbReference>
<comment type="caution">
    <text evidence="2">The sequence shown here is derived from an EMBL/GenBank/DDBJ whole genome shotgun (WGS) entry which is preliminary data.</text>
</comment>
<dbReference type="AlphaFoldDB" id="A0A815S6L6"/>
<accession>A0A815S6L6</accession>
<sequence>MALRFNDDTNRSSFPMYFGRQTKFGDAASTPLQLIKLHIEQQVNATFPLIHQVATTMTFKNNYNRILEGALEFTLPDKGIICGFGLDVDGVIVDGVVVEKEKARITFEKEVRKGVDPGLVENVQGNIFRTRVYPIQPGGKRIVRVIYQDQAQIENDYFLFHIPIYFTNILENLDISLICAHTSNHRQPEFLPNIKFNQSFINSNGKYCSELHLVNVEPSQDEQSITYMLRTLVEEEVMYDVEIDPDDHNQAYFALCYMPPFLQNNKITNANQQTMSICILWDASLSRANIENRNYEINILKNILDIWQSNNINVNITVIIFRNIIEEPNIFQIHDKNYWSKLNQLLTNLSYDGATNLFQLSTISTSIPNITHYFLFSDCLSTISNDDPTLLNQLTTKPIWIFNANSVHEPTNFSLINYLTNTSGGNYISRDKIIAQNSAKIIIELIDKPQSRYINTDIINDTNIHDIYPSHSIILTSNSERFILVGKMSSAISAKISINFSISNQIHRKELIIDKTNLTFENYGLLRRLYAKQMLSELIAFPEKK</sequence>
<dbReference type="Pfam" id="PF08487">
    <property type="entry name" value="VIT"/>
    <property type="match status" value="1"/>
</dbReference>
<evidence type="ECO:0000313" key="2">
    <source>
        <dbReference type="EMBL" id="CAF1486798.1"/>
    </source>
</evidence>
<protein>
    <recommendedName>
        <fullName evidence="1">VIT domain-containing protein</fullName>
    </recommendedName>
</protein>
<organism evidence="2 4">
    <name type="scientific">Rotaria sordida</name>
    <dbReference type="NCBI Taxonomy" id="392033"/>
    <lineage>
        <taxon>Eukaryota</taxon>
        <taxon>Metazoa</taxon>
        <taxon>Spiralia</taxon>
        <taxon>Gnathifera</taxon>
        <taxon>Rotifera</taxon>
        <taxon>Eurotatoria</taxon>
        <taxon>Bdelloidea</taxon>
        <taxon>Philodinida</taxon>
        <taxon>Philodinidae</taxon>
        <taxon>Rotaria</taxon>
    </lineage>
</organism>
<dbReference type="PROSITE" id="PS51468">
    <property type="entry name" value="VIT"/>
    <property type="match status" value="1"/>
</dbReference>
<dbReference type="Proteomes" id="UP000663854">
    <property type="component" value="Unassembled WGS sequence"/>
</dbReference>
<evidence type="ECO:0000313" key="3">
    <source>
        <dbReference type="EMBL" id="CAF1650138.1"/>
    </source>
</evidence>
<evidence type="ECO:0000313" key="4">
    <source>
        <dbReference type="Proteomes" id="UP000663854"/>
    </source>
</evidence>
<evidence type="ECO:0000259" key="1">
    <source>
        <dbReference type="PROSITE" id="PS51468"/>
    </source>
</evidence>
<dbReference type="Proteomes" id="UP000663870">
    <property type="component" value="Unassembled WGS sequence"/>
</dbReference>
<evidence type="ECO:0000313" key="5">
    <source>
        <dbReference type="Proteomes" id="UP000663870"/>
    </source>
</evidence>
<dbReference type="SMART" id="SM00609">
    <property type="entry name" value="VIT"/>
    <property type="match status" value="1"/>
</dbReference>
<dbReference type="PANTHER" id="PTHR45737:SF6">
    <property type="entry name" value="VON WILLEBRAND FACTOR A DOMAIN-CONTAINING PROTEIN 5A"/>
    <property type="match status" value="1"/>
</dbReference>
<reference evidence="2" key="1">
    <citation type="submission" date="2021-02" db="EMBL/GenBank/DDBJ databases">
        <authorList>
            <person name="Nowell W R."/>
        </authorList>
    </citation>
    <scope>NUCLEOTIDE SEQUENCE</scope>
</reference>
<keyword evidence="5" id="KW-1185">Reference proteome</keyword>
<gene>
    <name evidence="3" type="ORF">JXQ802_LOCUS54455</name>
    <name evidence="2" type="ORF">PYM288_LOCUS38007</name>
</gene>
<dbReference type="InterPro" id="IPR013694">
    <property type="entry name" value="VIT"/>
</dbReference>
<dbReference type="PANTHER" id="PTHR45737">
    <property type="entry name" value="VON WILLEBRAND FACTOR A DOMAIN-CONTAINING PROTEIN 5A"/>
    <property type="match status" value="1"/>
</dbReference>
<name>A0A815S6L6_9BILA</name>
<feature type="domain" description="VIT" evidence="1">
    <location>
        <begin position="18"/>
        <end position="149"/>
    </location>
</feature>